<evidence type="ECO:0000256" key="4">
    <source>
        <dbReference type="SAM" id="MobiDB-lite"/>
    </source>
</evidence>
<dbReference type="AlphaFoldDB" id="A0A0F7PZJ6"/>
<dbReference type="InterPro" id="IPR027417">
    <property type="entry name" value="P-loop_NTPase"/>
</dbReference>
<dbReference type="SMART" id="SM00382">
    <property type="entry name" value="AAA"/>
    <property type="match status" value="2"/>
</dbReference>
<dbReference type="Pfam" id="PF00004">
    <property type="entry name" value="AAA"/>
    <property type="match status" value="2"/>
</dbReference>
<dbReference type="InterPro" id="IPR011050">
    <property type="entry name" value="Pectin_lyase_fold/virulence"/>
</dbReference>
<dbReference type="SUPFAM" id="SSF51126">
    <property type="entry name" value="Pectin lyase-like"/>
    <property type="match status" value="1"/>
</dbReference>
<dbReference type="GO" id="GO:0016887">
    <property type="term" value="F:ATP hydrolysis activity"/>
    <property type="evidence" value="ECO:0007669"/>
    <property type="project" value="InterPro"/>
</dbReference>
<feature type="region of interest" description="Disordered" evidence="4">
    <location>
        <begin position="366"/>
        <end position="393"/>
    </location>
</feature>
<dbReference type="InterPro" id="IPR041627">
    <property type="entry name" value="AAA_lid_6"/>
</dbReference>
<dbReference type="Gene3D" id="3.40.50.300">
    <property type="entry name" value="P-loop containing nucleotide triphosphate hydrolases"/>
    <property type="match status" value="2"/>
</dbReference>
<dbReference type="FunFam" id="3.40.50.300:FF:000216">
    <property type="entry name" value="Type VII secretion ATPase EccA"/>
    <property type="match status" value="2"/>
</dbReference>
<keyword evidence="2" id="KW-0547">Nucleotide-binding</keyword>
<dbReference type="InterPro" id="IPR050773">
    <property type="entry name" value="CbxX/CfxQ_RuBisCO_ESX"/>
</dbReference>
<dbReference type="PANTHER" id="PTHR43392:SF2">
    <property type="entry name" value="AAA-TYPE ATPASE FAMILY PROTEIN _ ANKYRIN REPEAT FAMILY PROTEIN"/>
    <property type="match status" value="1"/>
</dbReference>
<dbReference type="GO" id="GO:0005524">
    <property type="term" value="F:ATP binding"/>
    <property type="evidence" value="ECO:0007669"/>
    <property type="project" value="UniProtKB-KW"/>
</dbReference>
<reference evidence="6 7" key="1">
    <citation type="submission" date="2015-05" db="EMBL/GenBank/DDBJ databases">
        <title>Complete genome sequence of Lactobacillus salivarius Ren, a probiotic strain with antitumor activity.</title>
        <authorList>
            <person name="Sun E."/>
            <person name="Zhao L."/>
            <person name="Liu S."/>
            <person name="Zhang M."/>
            <person name="Guo H."/>
            <person name="Ren F."/>
        </authorList>
    </citation>
    <scope>NUCLEOTIDE SEQUENCE [LARGE SCALE GENOMIC DNA]</scope>
    <source>
        <strain evidence="6 7">Ren</strain>
    </source>
</reference>
<evidence type="ECO:0000259" key="5">
    <source>
        <dbReference type="SMART" id="SM00382"/>
    </source>
</evidence>
<proteinExistence type="inferred from homology"/>
<dbReference type="EMBL" id="CP011403">
    <property type="protein sequence ID" value="AKI04814.1"/>
    <property type="molecule type" value="Genomic_DNA"/>
</dbReference>
<dbReference type="SUPFAM" id="SSF52540">
    <property type="entry name" value="P-loop containing nucleoside triphosphate hydrolases"/>
    <property type="match status" value="2"/>
</dbReference>
<dbReference type="InterPro" id="IPR000641">
    <property type="entry name" value="CbxX/CfxQ"/>
</dbReference>
<evidence type="ECO:0000256" key="1">
    <source>
        <dbReference type="ARBA" id="ARBA00010378"/>
    </source>
</evidence>
<keyword evidence="3" id="KW-0067">ATP-binding</keyword>
<evidence type="ECO:0000256" key="3">
    <source>
        <dbReference type="ARBA" id="ARBA00022840"/>
    </source>
</evidence>
<name>A0A0F7PZJ6_9LACO</name>
<gene>
    <name evidence="6" type="ORF">LsR_01270</name>
</gene>
<dbReference type="RefSeq" id="WP_047035863.1">
    <property type="nucleotide sequence ID" value="NZ_CP011403.1"/>
</dbReference>
<feature type="domain" description="AAA+ ATPase" evidence="5">
    <location>
        <begin position="437"/>
        <end position="575"/>
    </location>
</feature>
<dbReference type="Proteomes" id="UP000035027">
    <property type="component" value="Chromosome"/>
</dbReference>
<dbReference type="CDD" id="cd00009">
    <property type="entry name" value="AAA"/>
    <property type="match status" value="2"/>
</dbReference>
<comment type="similarity">
    <text evidence="1">Belongs to the CbxX/CfxQ family.</text>
</comment>
<evidence type="ECO:0000256" key="2">
    <source>
        <dbReference type="ARBA" id="ARBA00022741"/>
    </source>
</evidence>
<evidence type="ECO:0000313" key="6">
    <source>
        <dbReference type="EMBL" id="AKI04814.1"/>
    </source>
</evidence>
<evidence type="ECO:0000313" key="7">
    <source>
        <dbReference type="Proteomes" id="UP000035027"/>
    </source>
</evidence>
<dbReference type="PRINTS" id="PR00819">
    <property type="entry name" value="CBXCFQXSUPER"/>
</dbReference>
<dbReference type="Pfam" id="PF17866">
    <property type="entry name" value="AAA_lid_6"/>
    <property type="match status" value="2"/>
</dbReference>
<dbReference type="Gene3D" id="1.10.8.60">
    <property type="match status" value="1"/>
</dbReference>
<dbReference type="PANTHER" id="PTHR43392">
    <property type="entry name" value="AAA-TYPE ATPASE FAMILY PROTEIN / ANKYRIN REPEAT FAMILY PROTEIN"/>
    <property type="match status" value="1"/>
</dbReference>
<protein>
    <submittedName>
        <fullName evidence="6">ATPase AAA</fullName>
    </submittedName>
</protein>
<organism evidence="6 7">
    <name type="scientific">Ligilactobacillus salivarius str. Ren</name>
    <dbReference type="NCBI Taxonomy" id="1194971"/>
    <lineage>
        <taxon>Bacteria</taxon>
        <taxon>Bacillati</taxon>
        <taxon>Bacillota</taxon>
        <taxon>Bacilli</taxon>
        <taxon>Lactobacillales</taxon>
        <taxon>Lactobacillaceae</taxon>
        <taxon>Ligilactobacillus</taxon>
    </lineage>
</organism>
<sequence length="933" mass="105005">MATFIVGNTKKVFNFGTSKVWDFSEAYRNASDGDVIQFQAGTIINLGQNRFTIEKNLSFVGDMKDDGSLTTSINGTILVTKGYQVSFEKMILNDNIDRTVVTVNGANVVLNQCIMRNFSNTNKKVLLYANDNAQVKIMNSIVDTSDQKRWDTIKTYQANLVIENTTLDKVAIWVSENSNCKLTRVESSRIRSTNAVYAIRSNVEIEDSKIINDGIDGENKYPTVFLNQSSLKSRNSTLGNQDEVESVHLEKHSVFESNNDYIYKLAAYSSQVFLSNATIQLILLLTNRSSGYANSVHFNEHSESIINILSTDESVLYIKNAVFEEIIDPNVRVDNEAFAAIDKIDFVNGNPDDILMEAKNGGKLVYDGQRDQKSTSENEESVGDTDNKTQSEDSNVALEKLNSLIGLDKVKKQVKEFINLNIINQKRKEQGLQVVNTSMHSLFLGNPGTGKTTVARIIGDVLYQKQVISRPDVIEVSRADLVAEYVGQTASKTREVLKSALGGILFIDEAYTLSNGGENDFGREAIDEILKFMEDNRDDIMIIFAGYPKEMKKFLKMNSGLKSRIPNVFDFEDYTADEIVRIGLFDLKKRNYTVNELYYEKELKDYYDKENDHSNGRWIRNVNEKIMKAQALRLAESDNISVDLLQEITQDDINQVVNKDLEINSADDAYAKLNSLIGLEKVKQQVSKFINMSVINNKRKEQGLATSAVSLHSLFLGNPGTGKTTVARIMGQILFQKGVIRKPELVEVSRTDLVAEYVGQTAPKTRDVLESALGGVLFIDEAYTLSSGGGNDFGREAIDEILKFMEDHRDDIVIIFAGYTKEMDQFLKMNSGLKSRIPNVFDFEDYTADEVVQIGLFDLSKRQYILENEDTYSEVVKDSYESTNDHSNGRWIRNVNEKLIAIQAERLASSPNDMNDIDMLKTITEEDLLKFKG</sequence>
<dbReference type="PATRIC" id="fig|1194971.3.peg.1273"/>
<dbReference type="InterPro" id="IPR003593">
    <property type="entry name" value="AAA+_ATPase"/>
</dbReference>
<dbReference type="InterPro" id="IPR003959">
    <property type="entry name" value="ATPase_AAA_core"/>
</dbReference>
<feature type="domain" description="AAA+ ATPase" evidence="5">
    <location>
        <begin position="709"/>
        <end position="847"/>
    </location>
</feature>
<accession>A0A0F7PZJ6</accession>